<evidence type="ECO:0000256" key="2">
    <source>
        <dbReference type="ARBA" id="ARBA00001936"/>
    </source>
</evidence>
<keyword evidence="6" id="KW-0479">Metal-binding</keyword>
<dbReference type="OrthoDB" id="9797178at2"/>
<evidence type="ECO:0000256" key="4">
    <source>
        <dbReference type="ARBA" id="ARBA00011738"/>
    </source>
</evidence>
<dbReference type="STRING" id="28066.RF819_11185"/>
<evidence type="ECO:0000313" key="10">
    <source>
        <dbReference type="Proteomes" id="UP000190750"/>
    </source>
</evidence>
<dbReference type="EMBL" id="MTJN01000002">
    <property type="protein sequence ID" value="OOV07220.1"/>
    <property type="molecule type" value="Genomic_DNA"/>
</dbReference>
<evidence type="ECO:0000256" key="3">
    <source>
        <dbReference type="ARBA" id="ARBA00001941"/>
    </source>
</evidence>
<dbReference type="PROSITE" id="PS51831">
    <property type="entry name" value="HD"/>
    <property type="match status" value="1"/>
</dbReference>
<accession>A0A1T1ASZ2</accession>
<evidence type="ECO:0000256" key="7">
    <source>
        <dbReference type="ARBA" id="ARBA00022801"/>
    </source>
</evidence>
<comment type="cofactor">
    <cofactor evidence="3">
        <name>Co(2+)</name>
        <dbReference type="ChEBI" id="CHEBI:48828"/>
    </cofactor>
</comment>
<dbReference type="PANTHER" id="PTHR11845">
    <property type="entry name" value="5'-DEOXYNUCLEOTIDASE HDDC2"/>
    <property type="match status" value="1"/>
</dbReference>
<dbReference type="Gene3D" id="1.10.3210.10">
    <property type="entry name" value="Hypothetical protein af1432"/>
    <property type="match status" value="1"/>
</dbReference>
<evidence type="ECO:0000256" key="1">
    <source>
        <dbReference type="ARBA" id="ARBA00001638"/>
    </source>
</evidence>
<dbReference type="PANTHER" id="PTHR11845:SF13">
    <property type="entry name" value="5'-DEOXYNUCLEOTIDASE HDDC2"/>
    <property type="match status" value="1"/>
</dbReference>
<comment type="caution">
    <text evidence="9">The sequence shown here is derived from an EMBL/GenBank/DDBJ whole genome shotgun (WGS) entry which is preliminary data.</text>
</comment>
<dbReference type="GO" id="GO:0046872">
    <property type="term" value="F:metal ion binding"/>
    <property type="evidence" value="ECO:0007669"/>
    <property type="project" value="UniProtKB-KW"/>
</dbReference>
<dbReference type="Pfam" id="PF13023">
    <property type="entry name" value="HD_3"/>
    <property type="match status" value="1"/>
</dbReference>
<dbReference type="Proteomes" id="UP000190750">
    <property type="component" value="Unassembled WGS sequence"/>
</dbReference>
<dbReference type="RefSeq" id="WP_078365052.1">
    <property type="nucleotide sequence ID" value="NZ_MTJN01000002.1"/>
</dbReference>
<sequence>MRDADLQGRLAFIQAAEQLKSVLRCAYTATGRQESTPEHSWRLCLLAMVLQDSLGPLDFERVLKMCVIHDLGEALHGDVPAIAQGAGSHKSESERHDLIDLMAPLPAQLQTELLGLWDDYEQAASAEARAVKALDKLETLIQHNQGQNPPDFDYAFNLSYGQQYTAADPLFAQLRRLVDAQTQQRLAAATQSPSP</sequence>
<keyword evidence="10" id="KW-1185">Reference proteome</keyword>
<reference evidence="9 10" key="1">
    <citation type="submission" date="2017-01" db="EMBL/GenBank/DDBJ databases">
        <title>Genome sequencing of Rhodoferax fermentans JCM 7819.</title>
        <authorList>
            <person name="Kim Y.J."/>
            <person name="Farh M.E.-A."/>
            <person name="Yang D.-C."/>
        </authorList>
    </citation>
    <scope>NUCLEOTIDE SEQUENCE [LARGE SCALE GENOMIC DNA]</scope>
    <source>
        <strain evidence="9 10">JCM 7819</strain>
    </source>
</reference>
<feature type="domain" description="HD" evidence="8">
    <location>
        <begin position="36"/>
        <end position="140"/>
    </location>
</feature>
<evidence type="ECO:0000313" key="9">
    <source>
        <dbReference type="EMBL" id="OOV07220.1"/>
    </source>
</evidence>
<evidence type="ECO:0000259" key="8">
    <source>
        <dbReference type="PROSITE" id="PS51831"/>
    </source>
</evidence>
<evidence type="ECO:0000256" key="6">
    <source>
        <dbReference type="ARBA" id="ARBA00022723"/>
    </source>
</evidence>
<name>A0A1T1ASZ2_RHOFE</name>
<dbReference type="SUPFAM" id="SSF109604">
    <property type="entry name" value="HD-domain/PDEase-like"/>
    <property type="match status" value="1"/>
</dbReference>
<keyword evidence="7 9" id="KW-0378">Hydrolase</keyword>
<dbReference type="EC" id="3.1.3.89" evidence="5"/>
<dbReference type="AlphaFoldDB" id="A0A1T1ASZ2"/>
<gene>
    <name evidence="9" type="ORF">RF819_11185</name>
</gene>
<organism evidence="9 10">
    <name type="scientific">Rhodoferax fermentans</name>
    <dbReference type="NCBI Taxonomy" id="28066"/>
    <lineage>
        <taxon>Bacteria</taxon>
        <taxon>Pseudomonadati</taxon>
        <taxon>Pseudomonadota</taxon>
        <taxon>Betaproteobacteria</taxon>
        <taxon>Burkholderiales</taxon>
        <taxon>Comamonadaceae</taxon>
        <taxon>Rhodoferax</taxon>
    </lineage>
</organism>
<evidence type="ECO:0000256" key="5">
    <source>
        <dbReference type="ARBA" id="ARBA00012964"/>
    </source>
</evidence>
<dbReference type="InterPro" id="IPR006674">
    <property type="entry name" value="HD_domain"/>
</dbReference>
<dbReference type="InterPro" id="IPR003607">
    <property type="entry name" value="HD/PDEase_dom"/>
</dbReference>
<proteinExistence type="predicted"/>
<dbReference type="SMART" id="SM00471">
    <property type="entry name" value="HDc"/>
    <property type="match status" value="1"/>
</dbReference>
<comment type="catalytic activity">
    <reaction evidence="1">
        <text>a 2'-deoxyribonucleoside 5'-phosphate + H2O = a 2'-deoxyribonucleoside + phosphate</text>
        <dbReference type="Rhea" id="RHEA:36167"/>
        <dbReference type="ChEBI" id="CHEBI:15377"/>
        <dbReference type="ChEBI" id="CHEBI:18274"/>
        <dbReference type="ChEBI" id="CHEBI:43474"/>
        <dbReference type="ChEBI" id="CHEBI:65317"/>
        <dbReference type="EC" id="3.1.3.89"/>
    </reaction>
</comment>
<dbReference type="InterPro" id="IPR039356">
    <property type="entry name" value="YfbR/HDDC2"/>
</dbReference>
<protein>
    <recommendedName>
        <fullName evidence="5">5'-deoxynucleotidase</fullName>
        <ecNumber evidence="5">3.1.3.89</ecNumber>
    </recommendedName>
</protein>
<dbReference type="GO" id="GO:0002953">
    <property type="term" value="F:5'-deoxynucleotidase activity"/>
    <property type="evidence" value="ECO:0007669"/>
    <property type="project" value="UniProtKB-EC"/>
</dbReference>
<dbReference type="GO" id="GO:0005737">
    <property type="term" value="C:cytoplasm"/>
    <property type="evidence" value="ECO:0007669"/>
    <property type="project" value="TreeGrafter"/>
</dbReference>
<comment type="subunit">
    <text evidence="4">Homodimer.</text>
</comment>
<comment type="cofactor">
    <cofactor evidence="2">
        <name>Mn(2+)</name>
        <dbReference type="ChEBI" id="CHEBI:29035"/>
    </cofactor>
</comment>